<dbReference type="Proteomes" id="UP001141327">
    <property type="component" value="Unassembled WGS sequence"/>
</dbReference>
<feature type="compositionally biased region" description="Polar residues" evidence="1">
    <location>
        <begin position="1"/>
        <end position="19"/>
    </location>
</feature>
<name>A0ABQ8UPY0_9EUKA</name>
<evidence type="ECO:0000313" key="3">
    <source>
        <dbReference type="Proteomes" id="UP001141327"/>
    </source>
</evidence>
<protein>
    <recommendedName>
        <fullName evidence="4">F-box domain-containing protein</fullName>
    </recommendedName>
</protein>
<feature type="region of interest" description="Disordered" evidence="1">
    <location>
        <begin position="1"/>
        <end position="27"/>
    </location>
</feature>
<dbReference type="InterPro" id="IPR032675">
    <property type="entry name" value="LRR_dom_sf"/>
</dbReference>
<dbReference type="EMBL" id="JAPMOS010000020">
    <property type="protein sequence ID" value="KAJ4459394.1"/>
    <property type="molecule type" value="Genomic_DNA"/>
</dbReference>
<gene>
    <name evidence="2" type="ORF">PAPYR_4700</name>
</gene>
<sequence>MGSQSSKQTASPHPKTSGNRPRIPPMPAASYPEVPLPPLIFKTLPVSPEPVGGIPFELWEIIFRNQTKNIIGENIKPFFTLMLTCKAWWPALCTMPRLCLQDYPSTRMPDTCLYFLLRHLGPSLHYLSLQNARHISRFMVPVLAQLPALEILDLGWATTICNLDALDQCRSLRCLSLAGHGSDTIPPELASRLRCLVVGGKIFGRPTATPPPRLPGERTLIAPIDSHNCNNVTTSDQAQAAAAGTLTGLRYLDMNSWSDHALEMITPSAPTLRVLALSSDMGLVRKLHEAGIVLPRLEAWYGRELANPAYIQDLVAVAPNLRVIHLGGISTESIQAGLAQLAAAYPDLADLRLWPLRNEEYPRPQTWALFHKLKRLTIHQSGPTEDPVPPNEAILRATLRAAGIELRYTTMSDVDASHRWFDLMVDRPDLWRDDLCGEADGAQA</sequence>
<comment type="caution">
    <text evidence="2">The sequence shown here is derived from an EMBL/GenBank/DDBJ whole genome shotgun (WGS) entry which is preliminary data.</text>
</comment>
<dbReference type="Gene3D" id="3.80.10.10">
    <property type="entry name" value="Ribonuclease Inhibitor"/>
    <property type="match status" value="1"/>
</dbReference>
<accession>A0ABQ8UPY0</accession>
<evidence type="ECO:0000256" key="1">
    <source>
        <dbReference type="SAM" id="MobiDB-lite"/>
    </source>
</evidence>
<evidence type="ECO:0000313" key="2">
    <source>
        <dbReference type="EMBL" id="KAJ4459394.1"/>
    </source>
</evidence>
<reference evidence="2" key="1">
    <citation type="journal article" date="2022" name="bioRxiv">
        <title>Genomics of Preaxostyla Flagellates Illuminates Evolutionary Transitions and the Path Towards Mitochondrial Loss.</title>
        <authorList>
            <person name="Novak L.V.F."/>
            <person name="Treitli S.C."/>
            <person name="Pyrih J."/>
            <person name="Halakuc P."/>
            <person name="Pipaliya S.V."/>
            <person name="Vacek V."/>
            <person name="Brzon O."/>
            <person name="Soukal P."/>
            <person name="Eme L."/>
            <person name="Dacks J.B."/>
            <person name="Karnkowska A."/>
            <person name="Elias M."/>
            <person name="Hampl V."/>
        </authorList>
    </citation>
    <scope>NUCLEOTIDE SEQUENCE</scope>
    <source>
        <strain evidence="2">RCP-MX</strain>
    </source>
</reference>
<proteinExistence type="predicted"/>
<evidence type="ECO:0008006" key="4">
    <source>
        <dbReference type="Google" id="ProtNLM"/>
    </source>
</evidence>
<organism evidence="2 3">
    <name type="scientific">Paratrimastix pyriformis</name>
    <dbReference type="NCBI Taxonomy" id="342808"/>
    <lineage>
        <taxon>Eukaryota</taxon>
        <taxon>Metamonada</taxon>
        <taxon>Preaxostyla</taxon>
        <taxon>Paratrimastigidae</taxon>
        <taxon>Paratrimastix</taxon>
    </lineage>
</organism>
<keyword evidence="3" id="KW-1185">Reference proteome</keyword>
<dbReference type="SUPFAM" id="SSF52047">
    <property type="entry name" value="RNI-like"/>
    <property type="match status" value="1"/>
</dbReference>